<dbReference type="SMART" id="SM00385">
    <property type="entry name" value="CYCLIN"/>
    <property type="match status" value="1"/>
</dbReference>
<feature type="domain" description="Cyclin-like" evidence="7">
    <location>
        <begin position="429"/>
        <end position="531"/>
    </location>
</feature>
<evidence type="ECO:0000256" key="6">
    <source>
        <dbReference type="SAM" id="MobiDB-lite"/>
    </source>
</evidence>
<evidence type="ECO:0000256" key="5">
    <source>
        <dbReference type="RuleBase" id="RU000383"/>
    </source>
</evidence>
<keyword evidence="4" id="KW-0131">Cell cycle</keyword>
<dbReference type="Proteomes" id="UP001168877">
    <property type="component" value="Unassembled WGS sequence"/>
</dbReference>
<dbReference type="InterPro" id="IPR036915">
    <property type="entry name" value="Cyclin-like_sf"/>
</dbReference>
<organism evidence="8 9">
    <name type="scientific">Acer saccharum</name>
    <name type="common">Sugar maple</name>
    <dbReference type="NCBI Taxonomy" id="4024"/>
    <lineage>
        <taxon>Eukaryota</taxon>
        <taxon>Viridiplantae</taxon>
        <taxon>Streptophyta</taxon>
        <taxon>Embryophyta</taxon>
        <taxon>Tracheophyta</taxon>
        <taxon>Spermatophyta</taxon>
        <taxon>Magnoliopsida</taxon>
        <taxon>eudicotyledons</taxon>
        <taxon>Gunneridae</taxon>
        <taxon>Pentapetalae</taxon>
        <taxon>rosids</taxon>
        <taxon>malvids</taxon>
        <taxon>Sapindales</taxon>
        <taxon>Sapindaceae</taxon>
        <taxon>Hippocastanoideae</taxon>
        <taxon>Acereae</taxon>
        <taxon>Acer</taxon>
    </lineage>
</organism>
<comment type="caution">
    <text evidence="8">The sequence shown here is derived from an EMBL/GenBank/DDBJ whole genome shotgun (WGS) entry which is preliminary data.</text>
</comment>
<keyword evidence="5" id="KW-0195">Cyclin</keyword>
<dbReference type="GO" id="GO:0016787">
    <property type="term" value="F:hydrolase activity"/>
    <property type="evidence" value="ECO:0007669"/>
    <property type="project" value="UniProtKB-KW"/>
</dbReference>
<comment type="similarity">
    <text evidence="1">Belongs to the 'GDXG' lipolytic enzyme family.</text>
</comment>
<dbReference type="PANTHER" id="PTHR10026">
    <property type="entry name" value="CYCLIN"/>
    <property type="match status" value="1"/>
</dbReference>
<evidence type="ECO:0000256" key="2">
    <source>
        <dbReference type="ARBA" id="ARBA00022618"/>
    </source>
</evidence>
<accession>A0AA39TCZ1</accession>
<gene>
    <name evidence="8" type="ORF">LWI29_019422</name>
</gene>
<evidence type="ECO:0000256" key="1">
    <source>
        <dbReference type="ARBA" id="ARBA00010515"/>
    </source>
</evidence>
<dbReference type="InterPro" id="IPR029058">
    <property type="entry name" value="AB_hydrolase_fold"/>
</dbReference>
<dbReference type="InterPro" id="IPR006671">
    <property type="entry name" value="Cyclin_N"/>
</dbReference>
<sequence>MASTTKEVTKELLPLVRVYKDGSVERLLGSPHVPPSPDQDPETGVSSKDVIISQNPPVSARLYLPKLTNHDQKLPILVYFHGGGFCIESAFSFFSQRYLNRLVSQSQVVAVSVEYRLAPEHLLPAAYEDCWTALQWVASHHKTGGDDSINKEPWLLNHGDFQRVFISGDSGGGNIAHNIAMRAGIESLNGGVKIFGAVLLQPYFWGSEPIGSESSEDHEKNLSNLIWGFVYPSAPGGIDNAMVNPVGPGKPSLAKLGCSKMLLKISSRFQSRKFPDLVLANQVECLLQGITIHKELPVMMADGPLLRETTWGKFREHFNNYNYVQPNNAPSFKRRRFSTSTWGDSSRNYLPLPNGYESAVPSTYNNSVPCGLRSNAETSTSMSCKRDRSKWEDDEQVFMSRDEIDRHSPSRKDGIDALREAHLRYSYCAFTQNLGLRLELPQTTIGTSMVLCHRFFVRRSHASHDRFLIATAALFLAAKSEETPRPLNDVLKASSELYHKQDFTLLSYLLPVDWFEQYRERVIESEHILLITLNFELNVQHPYASLTSIVNKLGLSQSVLVDLALNLVSEGAPAADWVWELMCSVDECIIFAIVLLLFQQILQRFLENILHGLVLFSWLRSSLWLQFKPHQIAAGAAYLAAKFLNLDLASYQTIWQEFQTTPAILQDVSQQLMELF</sequence>
<dbReference type="GO" id="GO:0006357">
    <property type="term" value="P:regulation of transcription by RNA polymerase II"/>
    <property type="evidence" value="ECO:0007669"/>
    <property type="project" value="InterPro"/>
</dbReference>
<comment type="similarity">
    <text evidence="5">Belongs to the cyclin family.</text>
</comment>
<evidence type="ECO:0000313" key="8">
    <source>
        <dbReference type="EMBL" id="KAK0607732.1"/>
    </source>
</evidence>
<name>A0AA39TCZ1_ACESA</name>
<dbReference type="InterPro" id="IPR013763">
    <property type="entry name" value="Cyclin-like_dom"/>
</dbReference>
<protein>
    <recommendedName>
        <fullName evidence="7">Cyclin-like domain-containing protein</fullName>
    </recommendedName>
</protein>
<dbReference type="PROSITE" id="PS01173">
    <property type="entry name" value="LIPASE_GDXG_HIS"/>
    <property type="match status" value="1"/>
</dbReference>
<evidence type="ECO:0000313" key="9">
    <source>
        <dbReference type="Proteomes" id="UP001168877"/>
    </source>
</evidence>
<dbReference type="Pfam" id="PF00134">
    <property type="entry name" value="Cyclin_N"/>
    <property type="match status" value="1"/>
</dbReference>
<dbReference type="SUPFAM" id="SSF53474">
    <property type="entry name" value="alpha/beta-Hydrolases"/>
    <property type="match status" value="1"/>
</dbReference>
<evidence type="ECO:0000259" key="7">
    <source>
        <dbReference type="SMART" id="SM00385"/>
    </source>
</evidence>
<dbReference type="InterPro" id="IPR013094">
    <property type="entry name" value="AB_hydrolase_3"/>
</dbReference>
<dbReference type="Gene3D" id="1.10.472.10">
    <property type="entry name" value="Cyclin-like"/>
    <property type="match status" value="2"/>
</dbReference>
<keyword evidence="3" id="KW-0378">Hydrolase</keyword>
<keyword evidence="9" id="KW-1185">Reference proteome</keyword>
<dbReference type="EMBL" id="JAUESC010000001">
    <property type="protein sequence ID" value="KAK0607732.1"/>
    <property type="molecule type" value="Genomic_DNA"/>
</dbReference>
<dbReference type="AlphaFoldDB" id="A0AA39TCZ1"/>
<dbReference type="SUPFAM" id="SSF47954">
    <property type="entry name" value="Cyclin-like"/>
    <property type="match status" value="2"/>
</dbReference>
<dbReference type="FunFam" id="1.10.472.10:FF:000212">
    <property type="entry name" value="Cyclin-T1-2"/>
    <property type="match status" value="1"/>
</dbReference>
<dbReference type="InterPro" id="IPR043198">
    <property type="entry name" value="Cyclin/Ssn8"/>
</dbReference>
<dbReference type="GO" id="GO:0051301">
    <property type="term" value="P:cell division"/>
    <property type="evidence" value="ECO:0007669"/>
    <property type="project" value="UniProtKB-KW"/>
</dbReference>
<feature type="region of interest" description="Disordered" evidence="6">
    <location>
        <begin position="28"/>
        <end position="50"/>
    </location>
</feature>
<reference evidence="8" key="1">
    <citation type="journal article" date="2022" name="Plant J.">
        <title>Strategies of tolerance reflected in two North American maple genomes.</title>
        <authorList>
            <person name="McEvoy S.L."/>
            <person name="Sezen U.U."/>
            <person name="Trouern-Trend A."/>
            <person name="McMahon S.M."/>
            <person name="Schaberg P.G."/>
            <person name="Yang J."/>
            <person name="Wegrzyn J.L."/>
            <person name="Swenson N.G."/>
        </authorList>
    </citation>
    <scope>NUCLEOTIDE SEQUENCE</scope>
    <source>
        <strain evidence="8">NS2018</strain>
    </source>
</reference>
<proteinExistence type="inferred from homology"/>
<evidence type="ECO:0000256" key="4">
    <source>
        <dbReference type="ARBA" id="ARBA00023306"/>
    </source>
</evidence>
<dbReference type="Gene3D" id="3.40.50.1820">
    <property type="entry name" value="alpha/beta hydrolase"/>
    <property type="match status" value="1"/>
</dbReference>
<reference evidence="8" key="2">
    <citation type="submission" date="2023-06" db="EMBL/GenBank/DDBJ databases">
        <authorList>
            <person name="Swenson N.G."/>
            <person name="Wegrzyn J.L."/>
            <person name="Mcevoy S.L."/>
        </authorList>
    </citation>
    <scope>NUCLEOTIDE SEQUENCE</scope>
    <source>
        <strain evidence="8">NS2018</strain>
        <tissue evidence="8">Leaf</tissue>
    </source>
</reference>
<dbReference type="Pfam" id="PF07859">
    <property type="entry name" value="Abhydrolase_3"/>
    <property type="match status" value="1"/>
</dbReference>
<dbReference type="GO" id="GO:0016538">
    <property type="term" value="F:cyclin-dependent protein serine/threonine kinase regulator activity"/>
    <property type="evidence" value="ECO:0007669"/>
    <property type="project" value="InterPro"/>
</dbReference>
<keyword evidence="2" id="KW-0132">Cell division</keyword>
<dbReference type="InterPro" id="IPR002168">
    <property type="entry name" value="Lipase_GDXG_HIS_AS"/>
</dbReference>
<evidence type="ECO:0000256" key="3">
    <source>
        <dbReference type="ARBA" id="ARBA00022801"/>
    </source>
</evidence>